<dbReference type="EMBL" id="JBBPBM010002624">
    <property type="protein sequence ID" value="KAK8475998.1"/>
    <property type="molecule type" value="Genomic_DNA"/>
</dbReference>
<dbReference type="Proteomes" id="UP001472677">
    <property type="component" value="Unassembled WGS sequence"/>
</dbReference>
<protein>
    <submittedName>
        <fullName evidence="1">Uncharacterized protein</fullName>
    </submittedName>
</protein>
<keyword evidence="3" id="KW-1185">Reference proteome</keyword>
<sequence>MEVGPAHACAVGCACTRPHKKKKGLTLESPLFLKILSNFQHPFKGRGIGVTQLPEHLSQRMERTLRKGAIRLPESADFRPLSDKRSLDCGILSISLSTLSMRHSSPVAESRVKPAREGRIGLTDFACHSTELTRADEHLFQERIEQGVLCEAAIGFKSTTLTPSLLPLLNNTTSPSPLSCASKKEKEGNLTHFKVELLESYFKAVP</sequence>
<evidence type="ECO:0000313" key="2">
    <source>
        <dbReference type="EMBL" id="KAK8499134.1"/>
    </source>
</evidence>
<accession>A0ABR1Z896</accession>
<evidence type="ECO:0000313" key="1">
    <source>
        <dbReference type="EMBL" id="KAK8475998.1"/>
    </source>
</evidence>
<reference evidence="1 3" key="1">
    <citation type="journal article" date="2024" name="G3 (Bethesda)">
        <title>Genome assembly of Hibiscus sabdariffa L. provides insights into metabolisms of medicinal natural products.</title>
        <authorList>
            <person name="Kim T."/>
        </authorList>
    </citation>
    <scope>NUCLEOTIDE SEQUENCE [LARGE SCALE GENOMIC DNA]</scope>
    <source>
        <strain evidence="1">TK-2024</strain>
        <tissue evidence="1">Old leaves</tissue>
    </source>
</reference>
<gene>
    <name evidence="1" type="ORF">V6N12_013160</name>
    <name evidence="2" type="ORF">V6N12_075984</name>
</gene>
<name>A0ABR1Z896_9ROSI</name>
<dbReference type="EMBL" id="JBBPBM010000239">
    <property type="protein sequence ID" value="KAK8499134.1"/>
    <property type="molecule type" value="Genomic_DNA"/>
</dbReference>
<organism evidence="1 3">
    <name type="scientific">Hibiscus sabdariffa</name>
    <name type="common">roselle</name>
    <dbReference type="NCBI Taxonomy" id="183260"/>
    <lineage>
        <taxon>Eukaryota</taxon>
        <taxon>Viridiplantae</taxon>
        <taxon>Streptophyta</taxon>
        <taxon>Embryophyta</taxon>
        <taxon>Tracheophyta</taxon>
        <taxon>Spermatophyta</taxon>
        <taxon>Magnoliopsida</taxon>
        <taxon>eudicotyledons</taxon>
        <taxon>Gunneridae</taxon>
        <taxon>Pentapetalae</taxon>
        <taxon>rosids</taxon>
        <taxon>malvids</taxon>
        <taxon>Malvales</taxon>
        <taxon>Malvaceae</taxon>
        <taxon>Malvoideae</taxon>
        <taxon>Hibiscus</taxon>
    </lineage>
</organism>
<evidence type="ECO:0000313" key="3">
    <source>
        <dbReference type="Proteomes" id="UP001472677"/>
    </source>
</evidence>
<comment type="caution">
    <text evidence="1">The sequence shown here is derived from an EMBL/GenBank/DDBJ whole genome shotgun (WGS) entry which is preliminary data.</text>
</comment>
<proteinExistence type="predicted"/>